<protein>
    <recommendedName>
        <fullName evidence="3">BrnT family toxin</fullName>
    </recommendedName>
</protein>
<dbReference type="AlphaFoldDB" id="A0A0G0T1Q4"/>
<comment type="caution">
    <text evidence="1">The sequence shown here is derived from an EMBL/GenBank/DDBJ whole genome shotgun (WGS) entry which is preliminary data.</text>
</comment>
<proteinExistence type="predicted"/>
<dbReference type="InterPro" id="IPR038573">
    <property type="entry name" value="BrnT_sf"/>
</dbReference>
<dbReference type="Proteomes" id="UP000034664">
    <property type="component" value="Unassembled WGS sequence"/>
</dbReference>
<evidence type="ECO:0000313" key="2">
    <source>
        <dbReference type="Proteomes" id="UP000034664"/>
    </source>
</evidence>
<evidence type="ECO:0008006" key="3">
    <source>
        <dbReference type="Google" id="ProtNLM"/>
    </source>
</evidence>
<evidence type="ECO:0000313" key="1">
    <source>
        <dbReference type="EMBL" id="KKR70979.1"/>
    </source>
</evidence>
<accession>A0A0G0T1Q4</accession>
<reference evidence="1 2" key="1">
    <citation type="journal article" date="2015" name="Nature">
        <title>rRNA introns, odd ribosomes, and small enigmatic genomes across a large radiation of phyla.</title>
        <authorList>
            <person name="Brown C.T."/>
            <person name="Hug L.A."/>
            <person name="Thomas B.C."/>
            <person name="Sharon I."/>
            <person name="Castelle C.J."/>
            <person name="Singh A."/>
            <person name="Wilkins M.J."/>
            <person name="Williams K.H."/>
            <person name="Banfield J.F."/>
        </authorList>
    </citation>
    <scope>NUCLEOTIDE SEQUENCE [LARGE SCALE GENOMIC DNA]</scope>
</reference>
<dbReference type="Gene3D" id="3.10.450.530">
    <property type="entry name" value="Ribonuclease toxin, BrnT, of type II toxin-antitoxin system"/>
    <property type="match status" value="1"/>
</dbReference>
<name>A0A0G0T1Q4_9BACT</name>
<gene>
    <name evidence="1" type="ORF">UU14_C0039G0006</name>
</gene>
<organism evidence="1 2">
    <name type="scientific">Candidatus Roizmanbacteria bacterium GW2011_GWB1_40_7</name>
    <dbReference type="NCBI Taxonomy" id="1618482"/>
    <lineage>
        <taxon>Bacteria</taxon>
        <taxon>Candidatus Roizmaniibacteriota</taxon>
    </lineage>
</organism>
<dbReference type="EMBL" id="LBZM01000039">
    <property type="protein sequence ID" value="KKR70979.1"/>
    <property type="molecule type" value="Genomic_DNA"/>
</dbReference>
<sequence>MTFIVVKKLVWNTYNTEHIKKHKVTAEEVSEAARNLLYHRKTYNNRYLAVGRGGKRLITFIIRRVAQGEYYLVTARDSDKKERKRAYEKEKIKNTSI</sequence>